<feature type="domain" description="NAC" evidence="11">
    <location>
        <begin position="319"/>
        <end position="469"/>
    </location>
</feature>
<feature type="domain" description="NAC" evidence="11">
    <location>
        <begin position="2"/>
        <end position="152"/>
    </location>
</feature>
<dbReference type="PANTHER" id="PTHR31744">
    <property type="entry name" value="PROTEIN CUP-SHAPED COTYLEDON 2-RELATED"/>
    <property type="match status" value="1"/>
</dbReference>
<dbReference type="Proteomes" id="UP001374535">
    <property type="component" value="Chromosome 1"/>
</dbReference>
<accession>A0AAQ3SB13</accession>
<evidence type="ECO:0000256" key="3">
    <source>
        <dbReference type="ARBA" id="ARBA00022692"/>
    </source>
</evidence>
<evidence type="ECO:0000256" key="2">
    <source>
        <dbReference type="ARBA" id="ARBA00004167"/>
    </source>
</evidence>
<evidence type="ECO:0000259" key="11">
    <source>
        <dbReference type="PROSITE" id="PS51005"/>
    </source>
</evidence>
<sequence>MDVIGFGFRPTEEELVDYYLRHRLLGDDPQVHVIPDIDLCEVEPWHVPTLFGESDEQVDFREWFFFSPVGFKYSNSKRINRTTKCGFWKPTGKDREIRSSHSNTLIATKKTLVYYKGRVSRGEKSNWVIHEYHAVTFHESQRTFVLCRLMKKPGETTEGGGDEGESSGIMVPGYENQSIAGGIPSFQRSTLTGMETTLQQDETSFPNYSYHDAYFRNESNIEHFSYETTQEKEFLNSIFVPDGYVNNEQNINTFYNTFTQSESLRKVYLESSDTDAEAVSEQGDNITNIPTVFSRYLNVDEYHSSKGFDSELSDVDVEDGVGYGFRPTDEELVHSHLKHKLLDDDPHVHVLTDIDLSDVEPSEIPEMLAKSVIPFKNSEWFFFSPVKLKYSNSERFKRTTKSGFWKPTGEPRDVRTEDTNTVIGTKKTLVFYIGRASKAVKSNWVIHEYHALNSIQSQNAFVLCRLKKKPGKTTEGGTTALICDEEESSRSVVSDNEHQAIAEGVPSGDTSSRTETICQLTYQAEKNISPAEQSLIDIEKDEASFPNPSNDAYFRKEINNRHIPYAQTPFEPMHTSLGSTQNPFEAGSMLTLFEPTQPSFETTKTPFETMETPFDTRETLLGTLQSPLGAMQTPLGAMYTSFETTQTSLGYMLTPLETTQPSFETIKTPLKTMETPFDTMETLSGTMQSPLGAMYTSFETTQTSLGSMLTPLETTQPSFETINTPFETMETPFDTMETLSGTMQSPLGAMQTPLGAMYTSFETMQTSLGSMLTPFEATQPSFETTNTPFETMETPLEAMVTPLGAMYTSFETTQTSLGSMLTPFETTQTSFETSKSLETPFETIETPLGAMYTPPEMMHPPSETTQIPLGSMQTPFGVTSPLASRKIPFESRKIPFQNTHTPSQTPFEFPKSLKRAYCESTCINPEVVLKLDACIDDSSTMCTKYLNSDEYHSSKMFKTSYDVVNGDTDLLFSNQEASQKQESIFQDNLRGVETSSCDSTVYNPEEINWNEISSFPCT</sequence>
<keyword evidence="13" id="KW-1185">Reference proteome</keyword>
<keyword evidence="8" id="KW-0010">Activator</keyword>
<dbReference type="Pfam" id="PF02365">
    <property type="entry name" value="NAM"/>
    <property type="match status" value="2"/>
</dbReference>
<evidence type="ECO:0000256" key="10">
    <source>
        <dbReference type="ARBA" id="ARBA00023242"/>
    </source>
</evidence>
<keyword evidence="9" id="KW-0804">Transcription</keyword>
<protein>
    <recommendedName>
        <fullName evidence="11">NAC domain-containing protein</fullName>
    </recommendedName>
</protein>
<organism evidence="12 13">
    <name type="scientific">Vigna mungo</name>
    <name type="common">Black gram</name>
    <name type="synonym">Phaseolus mungo</name>
    <dbReference type="NCBI Taxonomy" id="3915"/>
    <lineage>
        <taxon>Eukaryota</taxon>
        <taxon>Viridiplantae</taxon>
        <taxon>Streptophyta</taxon>
        <taxon>Embryophyta</taxon>
        <taxon>Tracheophyta</taxon>
        <taxon>Spermatophyta</taxon>
        <taxon>Magnoliopsida</taxon>
        <taxon>eudicotyledons</taxon>
        <taxon>Gunneridae</taxon>
        <taxon>Pentapetalae</taxon>
        <taxon>rosids</taxon>
        <taxon>fabids</taxon>
        <taxon>Fabales</taxon>
        <taxon>Fabaceae</taxon>
        <taxon>Papilionoideae</taxon>
        <taxon>50 kb inversion clade</taxon>
        <taxon>NPAAA clade</taxon>
        <taxon>indigoferoid/millettioid clade</taxon>
        <taxon>Phaseoleae</taxon>
        <taxon>Vigna</taxon>
    </lineage>
</organism>
<evidence type="ECO:0000256" key="1">
    <source>
        <dbReference type="ARBA" id="ARBA00004123"/>
    </source>
</evidence>
<evidence type="ECO:0000256" key="5">
    <source>
        <dbReference type="ARBA" id="ARBA00023015"/>
    </source>
</evidence>
<dbReference type="GO" id="GO:0005634">
    <property type="term" value="C:nucleus"/>
    <property type="evidence" value="ECO:0007669"/>
    <property type="project" value="UniProtKB-SubCell"/>
</dbReference>
<evidence type="ECO:0000256" key="4">
    <source>
        <dbReference type="ARBA" id="ARBA00022989"/>
    </source>
</evidence>
<dbReference type="InterPro" id="IPR003441">
    <property type="entry name" value="NAC-dom"/>
</dbReference>
<keyword evidence="10" id="KW-0539">Nucleus</keyword>
<comment type="subcellular location">
    <subcellularLocation>
        <location evidence="2">Membrane</location>
        <topology evidence="2">Single-pass membrane protein</topology>
    </subcellularLocation>
    <subcellularLocation>
        <location evidence="1">Nucleus</location>
    </subcellularLocation>
</comment>
<evidence type="ECO:0000256" key="6">
    <source>
        <dbReference type="ARBA" id="ARBA00023125"/>
    </source>
</evidence>
<dbReference type="PANTHER" id="PTHR31744:SF216">
    <property type="entry name" value="NAC TRANSCRIPTION FACTOR"/>
    <property type="match status" value="1"/>
</dbReference>
<dbReference type="GO" id="GO:0006355">
    <property type="term" value="P:regulation of DNA-templated transcription"/>
    <property type="evidence" value="ECO:0007669"/>
    <property type="project" value="InterPro"/>
</dbReference>
<name>A0AAQ3SB13_VIGMU</name>
<keyword evidence="7" id="KW-0472">Membrane</keyword>
<gene>
    <name evidence="12" type="ORF">V8G54_000628</name>
</gene>
<dbReference type="SUPFAM" id="SSF101941">
    <property type="entry name" value="NAC domain"/>
    <property type="match status" value="2"/>
</dbReference>
<dbReference type="EMBL" id="CP144700">
    <property type="protein sequence ID" value="WVZ22084.1"/>
    <property type="molecule type" value="Genomic_DNA"/>
</dbReference>
<dbReference type="AlphaFoldDB" id="A0AAQ3SB13"/>
<keyword evidence="4" id="KW-1133">Transmembrane helix</keyword>
<keyword evidence="6" id="KW-0238">DNA-binding</keyword>
<evidence type="ECO:0000256" key="8">
    <source>
        <dbReference type="ARBA" id="ARBA00023159"/>
    </source>
</evidence>
<dbReference type="InterPro" id="IPR036093">
    <property type="entry name" value="NAC_dom_sf"/>
</dbReference>
<proteinExistence type="predicted"/>
<evidence type="ECO:0000256" key="7">
    <source>
        <dbReference type="ARBA" id="ARBA00023136"/>
    </source>
</evidence>
<reference evidence="12 13" key="1">
    <citation type="journal article" date="2023" name="Life. Sci Alliance">
        <title>Evolutionary insights into 3D genome organization and epigenetic landscape of Vigna mungo.</title>
        <authorList>
            <person name="Junaid A."/>
            <person name="Singh B."/>
            <person name="Bhatia S."/>
        </authorList>
    </citation>
    <scope>NUCLEOTIDE SEQUENCE [LARGE SCALE GENOMIC DNA]</scope>
    <source>
        <strain evidence="12">Urdbean</strain>
    </source>
</reference>
<evidence type="ECO:0000313" key="12">
    <source>
        <dbReference type="EMBL" id="WVZ22084.1"/>
    </source>
</evidence>
<keyword evidence="3" id="KW-0812">Transmembrane</keyword>
<keyword evidence="5" id="KW-0805">Transcription regulation</keyword>
<dbReference type="GO" id="GO:0016020">
    <property type="term" value="C:membrane"/>
    <property type="evidence" value="ECO:0007669"/>
    <property type="project" value="UniProtKB-SubCell"/>
</dbReference>
<evidence type="ECO:0000256" key="9">
    <source>
        <dbReference type="ARBA" id="ARBA00023163"/>
    </source>
</evidence>
<dbReference type="GO" id="GO:0000976">
    <property type="term" value="F:transcription cis-regulatory region binding"/>
    <property type="evidence" value="ECO:0007669"/>
    <property type="project" value="UniProtKB-ARBA"/>
</dbReference>
<evidence type="ECO:0000313" key="13">
    <source>
        <dbReference type="Proteomes" id="UP001374535"/>
    </source>
</evidence>
<dbReference type="Gene3D" id="2.170.150.80">
    <property type="entry name" value="NAC domain"/>
    <property type="match status" value="2"/>
</dbReference>
<dbReference type="PROSITE" id="PS51005">
    <property type="entry name" value="NAC"/>
    <property type="match status" value="2"/>
</dbReference>